<dbReference type="InterPro" id="IPR026715">
    <property type="entry name" value="SPATC1"/>
</dbReference>
<dbReference type="AlphaFoldDB" id="A0A3P8XA71"/>
<name>A0A3P8XA71_ESOLU</name>
<dbReference type="Pfam" id="PF15059">
    <property type="entry name" value="Speriolin_C"/>
    <property type="match status" value="1"/>
</dbReference>
<reference evidence="4" key="1">
    <citation type="journal article" date="2014" name="PLoS ONE">
        <title>The genome and linkage map of the northern pike (Esox lucius): conserved synteny revealed between the salmonid sister group and the Neoteleostei.</title>
        <authorList>
            <person name="Rondeau E.B."/>
            <person name="Minkley D.R."/>
            <person name="Leong J.S."/>
            <person name="Messmer A.M."/>
            <person name="Jantzen J.R."/>
            <person name="von Schalburg K.R."/>
            <person name="Lemon C."/>
            <person name="Bird N.H."/>
            <person name="Koop B.F."/>
        </authorList>
    </citation>
    <scope>NUCLEOTIDE SEQUENCE</scope>
</reference>
<dbReference type="GO" id="GO:0005813">
    <property type="term" value="C:centrosome"/>
    <property type="evidence" value="ECO:0007669"/>
    <property type="project" value="TreeGrafter"/>
</dbReference>
<proteinExistence type="predicted"/>
<accession>A0A3P8XA71</accession>
<evidence type="ECO:0000259" key="2">
    <source>
        <dbReference type="Pfam" id="PF15059"/>
    </source>
</evidence>
<dbReference type="GeneTree" id="ENSGT00520000055666"/>
<evidence type="ECO:0000256" key="1">
    <source>
        <dbReference type="SAM" id="Coils"/>
    </source>
</evidence>
<dbReference type="PANTHER" id="PTHR22192:SF17">
    <property type="entry name" value="SPERIOLIN-LIKE PROTEIN"/>
    <property type="match status" value="1"/>
</dbReference>
<dbReference type="Proteomes" id="UP000265140">
    <property type="component" value="Chromosome 20"/>
</dbReference>
<sequence length="271" mass="31724">MDTEDSASLRLENEKLRNENDNLKIMLGLWKENLDLRSKLQNSILTSDTLRESTDRKTAIQWQDTLDENRFKHDLHQTSKHPHRTSSPVNLESYTKSFKHSDLQQHDTASYSYMSQKVKDPERLLGEISFQLDRRILSYIFQGQARLYGFTVLNLRDKIVQVSTHPLTGKVDEGYRLQLSQRHIELMDRLNQLGYSTILHPPFTEFIINTYGILKQRPDSYSTQELGYNSPDFLRRVVINASPSKLLKDMLLLLNCLCYMSRLDGKPLFLW</sequence>
<dbReference type="InterPro" id="IPR029384">
    <property type="entry name" value="Speriolin_C"/>
</dbReference>
<reference evidence="3" key="3">
    <citation type="submission" date="2025-08" db="UniProtKB">
        <authorList>
            <consortium name="Ensembl"/>
        </authorList>
    </citation>
    <scope>IDENTIFICATION</scope>
</reference>
<dbReference type="OMA" id="LLNCLCY"/>
<dbReference type="InParanoid" id="A0A3P8XA71"/>
<evidence type="ECO:0000313" key="4">
    <source>
        <dbReference type="Proteomes" id="UP000265140"/>
    </source>
</evidence>
<dbReference type="Ensembl" id="ENSELUT00000017256.3">
    <property type="protein sequence ID" value="ENSELUP00000001509.1"/>
    <property type="gene ID" value="ENSELUG00000002987.3"/>
</dbReference>
<feature type="domain" description="Speriolin C-terminal" evidence="2">
    <location>
        <begin position="124"/>
        <end position="271"/>
    </location>
</feature>
<protein>
    <recommendedName>
        <fullName evidence="2">Speriolin C-terminal domain-containing protein</fullName>
    </recommendedName>
</protein>
<dbReference type="KEGG" id="els:105018779"/>
<keyword evidence="1" id="KW-0175">Coiled coil</keyword>
<organism evidence="3 4">
    <name type="scientific">Esox lucius</name>
    <name type="common">Northern pike</name>
    <dbReference type="NCBI Taxonomy" id="8010"/>
    <lineage>
        <taxon>Eukaryota</taxon>
        <taxon>Metazoa</taxon>
        <taxon>Chordata</taxon>
        <taxon>Craniata</taxon>
        <taxon>Vertebrata</taxon>
        <taxon>Euteleostomi</taxon>
        <taxon>Actinopterygii</taxon>
        <taxon>Neopterygii</taxon>
        <taxon>Teleostei</taxon>
        <taxon>Protacanthopterygii</taxon>
        <taxon>Esociformes</taxon>
        <taxon>Esocidae</taxon>
        <taxon>Esox</taxon>
    </lineage>
</organism>
<feature type="coiled-coil region" evidence="1">
    <location>
        <begin position="6"/>
        <end position="33"/>
    </location>
</feature>
<reference evidence="3" key="4">
    <citation type="submission" date="2025-09" db="UniProtKB">
        <authorList>
            <consortium name="Ensembl"/>
        </authorList>
    </citation>
    <scope>IDENTIFICATION</scope>
</reference>
<reference evidence="3" key="2">
    <citation type="submission" date="2020-02" db="EMBL/GenBank/DDBJ databases">
        <title>Esox lucius (northern pike) genome, fEsoLuc1, primary haplotype.</title>
        <authorList>
            <person name="Myers G."/>
            <person name="Karagic N."/>
            <person name="Meyer A."/>
            <person name="Pippel M."/>
            <person name="Reichard M."/>
            <person name="Winkler S."/>
            <person name="Tracey A."/>
            <person name="Sims Y."/>
            <person name="Howe K."/>
            <person name="Rhie A."/>
            <person name="Formenti G."/>
            <person name="Durbin R."/>
            <person name="Fedrigo O."/>
            <person name="Jarvis E.D."/>
        </authorList>
    </citation>
    <scope>NUCLEOTIDE SEQUENCE [LARGE SCALE GENOMIC DNA]</scope>
</reference>
<keyword evidence="4" id="KW-1185">Reference proteome</keyword>
<evidence type="ECO:0000313" key="3">
    <source>
        <dbReference type="Ensembl" id="ENSELUP00000001509.1"/>
    </source>
</evidence>
<dbReference type="PANTHER" id="PTHR22192">
    <property type="entry name" value="SPERIOLIN"/>
    <property type="match status" value="1"/>
</dbReference>
<dbReference type="Bgee" id="ENSELUG00000002987">
    <property type="expression patterns" value="Expressed in testis and 2 other cell types or tissues"/>
</dbReference>